<feature type="compositionally biased region" description="Basic and acidic residues" evidence="1">
    <location>
        <begin position="38"/>
        <end position="48"/>
    </location>
</feature>
<accession>A0A3P6RSN6</accession>
<sequence>MMFGTFSRKVKMLSQKSREREIEKLFHTMTMKTVELPSDERKGEGKGQDEEETDFGNTLEGVTSIRDETLEVEKTQDEPTIRGIK</sequence>
<keyword evidence="3" id="KW-1185">Reference proteome</keyword>
<name>A0A3P6RSN6_CYLGO</name>
<protein>
    <submittedName>
        <fullName evidence="2">Uncharacterized protein</fullName>
    </submittedName>
</protein>
<dbReference type="Proteomes" id="UP000271889">
    <property type="component" value="Unassembled WGS sequence"/>
</dbReference>
<organism evidence="2 3">
    <name type="scientific">Cylicostephanus goldi</name>
    <name type="common">Nematode worm</name>
    <dbReference type="NCBI Taxonomy" id="71465"/>
    <lineage>
        <taxon>Eukaryota</taxon>
        <taxon>Metazoa</taxon>
        <taxon>Ecdysozoa</taxon>
        <taxon>Nematoda</taxon>
        <taxon>Chromadorea</taxon>
        <taxon>Rhabditida</taxon>
        <taxon>Rhabditina</taxon>
        <taxon>Rhabditomorpha</taxon>
        <taxon>Strongyloidea</taxon>
        <taxon>Strongylidae</taxon>
        <taxon>Cylicostephanus</taxon>
    </lineage>
</organism>
<evidence type="ECO:0000313" key="2">
    <source>
        <dbReference type="EMBL" id="VDK57810.1"/>
    </source>
</evidence>
<feature type="compositionally biased region" description="Basic and acidic residues" evidence="1">
    <location>
        <begin position="65"/>
        <end position="85"/>
    </location>
</feature>
<gene>
    <name evidence="2" type="ORF">CGOC_LOCUS4114</name>
</gene>
<evidence type="ECO:0000256" key="1">
    <source>
        <dbReference type="SAM" id="MobiDB-lite"/>
    </source>
</evidence>
<feature type="region of interest" description="Disordered" evidence="1">
    <location>
        <begin position="35"/>
        <end position="85"/>
    </location>
</feature>
<dbReference type="EMBL" id="UYRV01010953">
    <property type="protein sequence ID" value="VDK57810.1"/>
    <property type="molecule type" value="Genomic_DNA"/>
</dbReference>
<dbReference type="OrthoDB" id="10497994at2759"/>
<reference evidence="2 3" key="1">
    <citation type="submission" date="2018-11" db="EMBL/GenBank/DDBJ databases">
        <authorList>
            <consortium name="Pathogen Informatics"/>
        </authorList>
    </citation>
    <scope>NUCLEOTIDE SEQUENCE [LARGE SCALE GENOMIC DNA]</scope>
</reference>
<evidence type="ECO:0000313" key="3">
    <source>
        <dbReference type="Proteomes" id="UP000271889"/>
    </source>
</evidence>
<dbReference type="AlphaFoldDB" id="A0A3P6RSN6"/>
<proteinExistence type="predicted"/>